<evidence type="ECO:0000313" key="1">
    <source>
        <dbReference type="EMBL" id="KAB2599430.1"/>
    </source>
</evidence>
<dbReference type="GO" id="GO:0017053">
    <property type="term" value="C:transcription repressor complex"/>
    <property type="evidence" value="ECO:0007669"/>
    <property type="project" value="InterPro"/>
</dbReference>
<dbReference type="PANTHER" id="PTHR21689:SF2">
    <property type="entry name" value="PROTEIN LIN-9 HOMOLOG"/>
    <property type="match status" value="1"/>
</dbReference>
<protein>
    <submittedName>
        <fullName evidence="1">Protein ALWAYS EARLY 3-like</fullName>
    </submittedName>
</protein>
<comment type="caution">
    <text evidence="1">The sequence shown here is derived from an EMBL/GenBank/DDBJ whole genome shotgun (WGS) entry which is preliminary data.</text>
</comment>
<reference evidence="1 2" key="3">
    <citation type="submission" date="2019-11" db="EMBL/GenBank/DDBJ databases">
        <title>A de novo genome assembly of a pear dwarfing rootstock.</title>
        <authorList>
            <person name="Wang F."/>
            <person name="Wang J."/>
            <person name="Li S."/>
            <person name="Zhang Y."/>
            <person name="Fang M."/>
            <person name="Ma L."/>
            <person name="Zhao Y."/>
            <person name="Jiang S."/>
        </authorList>
    </citation>
    <scope>NUCLEOTIDE SEQUENCE [LARGE SCALE GENOMIC DNA]</scope>
    <source>
        <strain evidence="1">S2</strain>
        <tissue evidence="1">Leaf</tissue>
    </source>
</reference>
<reference evidence="1 2" key="1">
    <citation type="submission" date="2019-09" db="EMBL/GenBank/DDBJ databases">
        <authorList>
            <person name="Ou C."/>
        </authorList>
    </citation>
    <scope>NUCLEOTIDE SEQUENCE [LARGE SCALE GENOMIC DNA]</scope>
    <source>
        <strain evidence="1">S2</strain>
        <tissue evidence="1">Leaf</tissue>
    </source>
</reference>
<sequence length="235" mass="25401">MQIIQHKQVRRVTGCTRLGKDGLGGGGTGRGGDQVGKWVSLTWARFGHKWHFLRFGGNGSDFDCSNRLSSNVGELEFVEYLNHVGLGHVPRLTRVEWGCNTEAVKLKLSGYGKSLNFVQAEGGPGETATAEGANSQPSIPAQIQAKVSSALFCLRQCNTYRVSPAVSLVKPMENLRDPGGHSSSSGYSCHAQESAGQVCDIVESSRAKAPAKWLMQLCRWASSALRFFVLLPSMS</sequence>
<name>A0A5N5FE35_9ROSA</name>
<dbReference type="GO" id="GO:0005654">
    <property type="term" value="C:nucleoplasm"/>
    <property type="evidence" value="ECO:0007669"/>
    <property type="project" value="TreeGrafter"/>
</dbReference>
<gene>
    <name evidence="1" type="ORF">D8674_009701</name>
</gene>
<accession>A0A5N5FE35</accession>
<dbReference type="GO" id="GO:0051726">
    <property type="term" value="P:regulation of cell cycle"/>
    <property type="evidence" value="ECO:0007669"/>
    <property type="project" value="TreeGrafter"/>
</dbReference>
<dbReference type="GO" id="GO:0006357">
    <property type="term" value="P:regulation of transcription by RNA polymerase II"/>
    <property type="evidence" value="ECO:0007669"/>
    <property type="project" value="TreeGrafter"/>
</dbReference>
<evidence type="ECO:0000313" key="2">
    <source>
        <dbReference type="Proteomes" id="UP000327157"/>
    </source>
</evidence>
<dbReference type="PANTHER" id="PTHR21689">
    <property type="entry name" value="LIN-9"/>
    <property type="match status" value="1"/>
</dbReference>
<dbReference type="GO" id="GO:0003677">
    <property type="term" value="F:DNA binding"/>
    <property type="evidence" value="ECO:0007669"/>
    <property type="project" value="TreeGrafter"/>
</dbReference>
<dbReference type="GO" id="GO:0006351">
    <property type="term" value="P:DNA-templated transcription"/>
    <property type="evidence" value="ECO:0007669"/>
    <property type="project" value="InterPro"/>
</dbReference>
<dbReference type="AlphaFoldDB" id="A0A5N5FE35"/>
<dbReference type="EMBL" id="SMOL01000753">
    <property type="protein sequence ID" value="KAB2599430.1"/>
    <property type="molecule type" value="Genomic_DNA"/>
</dbReference>
<dbReference type="Proteomes" id="UP000327157">
    <property type="component" value="Chromosome 13"/>
</dbReference>
<reference evidence="2" key="2">
    <citation type="submission" date="2019-10" db="EMBL/GenBank/DDBJ databases">
        <title>A de novo genome assembly of a pear dwarfing rootstock.</title>
        <authorList>
            <person name="Wang F."/>
            <person name="Wang J."/>
            <person name="Li S."/>
            <person name="Zhang Y."/>
            <person name="Fang M."/>
            <person name="Ma L."/>
            <person name="Zhao Y."/>
            <person name="Jiang S."/>
        </authorList>
    </citation>
    <scope>NUCLEOTIDE SEQUENCE [LARGE SCALE GENOMIC DNA]</scope>
</reference>
<organism evidence="1 2">
    <name type="scientific">Pyrus ussuriensis x Pyrus communis</name>
    <dbReference type="NCBI Taxonomy" id="2448454"/>
    <lineage>
        <taxon>Eukaryota</taxon>
        <taxon>Viridiplantae</taxon>
        <taxon>Streptophyta</taxon>
        <taxon>Embryophyta</taxon>
        <taxon>Tracheophyta</taxon>
        <taxon>Spermatophyta</taxon>
        <taxon>Magnoliopsida</taxon>
        <taxon>eudicotyledons</taxon>
        <taxon>Gunneridae</taxon>
        <taxon>Pentapetalae</taxon>
        <taxon>rosids</taxon>
        <taxon>fabids</taxon>
        <taxon>Rosales</taxon>
        <taxon>Rosaceae</taxon>
        <taxon>Amygdaloideae</taxon>
        <taxon>Maleae</taxon>
        <taxon>Pyrus</taxon>
    </lineage>
</organism>
<proteinExistence type="predicted"/>
<keyword evidence="2" id="KW-1185">Reference proteome</keyword>
<dbReference type="InterPro" id="IPR010561">
    <property type="entry name" value="LIN-9/ALY1"/>
</dbReference>
<dbReference type="OrthoDB" id="1837561at2759"/>